<dbReference type="Proteomes" id="UP000053558">
    <property type="component" value="Unassembled WGS sequence"/>
</dbReference>
<evidence type="ECO:0000256" key="1">
    <source>
        <dbReference type="SAM" id="Phobius"/>
    </source>
</evidence>
<dbReference type="OrthoDB" id="3067110at2759"/>
<dbReference type="AlphaFoldDB" id="A0A5M3MCI2"/>
<keyword evidence="1" id="KW-0472">Membrane</keyword>
<sequence length="444" mass="49555">MPPILSPPLSQSGFKLDTAGVSGFFGGEEFISAMSTVHLEKERRWLGWYNCPGSYNIGKCYGQLADSAIWRSLFPGPRDSAEMVFKLDGTAGPRYVGALSGTRMATGHLAYLLMERCKGEEERDVPGRRGTETVLNMVSLDKVNHGVVTPRTPFHVMLLALVPIAVSVGTCIMCVVWGDWYCFSMIALGMIAHGFAYLVVGSGRVDIKYNQTPPKGAPAADGLLVGSETTIILGPEEAANIVTKGRFVIAEKNDFHRRMTGFCALLLLLQFLLQLLLIPQGTLIGQLLFMGSLAASWVYTTFFPAKEHIDVQKALLWQKLGTPHTHRLRFGSRTAMVVFALMVLRPSDRTMMLDEILPNHSSTPAWRRWKVILERRLRHYPSTLDSVRRQSTEPPLDDIDRELLDNIVSDIDSAFVEYQKLENRNCCISRPSNGRIIRHSNESR</sequence>
<proteinExistence type="predicted"/>
<name>A0A5M3MCI2_CONPW</name>
<keyword evidence="3" id="KW-1185">Reference proteome</keyword>
<dbReference type="RefSeq" id="XP_007773585.1">
    <property type="nucleotide sequence ID" value="XM_007775395.1"/>
</dbReference>
<dbReference type="KEGG" id="cput:CONPUDRAFT_168909"/>
<gene>
    <name evidence="2" type="ORF">CONPUDRAFT_168909</name>
</gene>
<protein>
    <submittedName>
        <fullName evidence="2">Uncharacterized protein</fullName>
    </submittedName>
</protein>
<feature type="transmembrane region" description="Helical" evidence="1">
    <location>
        <begin position="259"/>
        <end position="277"/>
    </location>
</feature>
<reference evidence="3" key="1">
    <citation type="journal article" date="2012" name="Science">
        <title>The Paleozoic origin of enzymatic lignin decomposition reconstructed from 31 fungal genomes.</title>
        <authorList>
            <person name="Floudas D."/>
            <person name="Binder M."/>
            <person name="Riley R."/>
            <person name="Barry K."/>
            <person name="Blanchette R.A."/>
            <person name="Henrissat B."/>
            <person name="Martinez A.T."/>
            <person name="Otillar R."/>
            <person name="Spatafora J.W."/>
            <person name="Yadav J.S."/>
            <person name="Aerts A."/>
            <person name="Benoit I."/>
            <person name="Boyd A."/>
            <person name="Carlson A."/>
            <person name="Copeland A."/>
            <person name="Coutinho P.M."/>
            <person name="de Vries R.P."/>
            <person name="Ferreira P."/>
            <person name="Findley K."/>
            <person name="Foster B."/>
            <person name="Gaskell J."/>
            <person name="Glotzer D."/>
            <person name="Gorecki P."/>
            <person name="Heitman J."/>
            <person name="Hesse C."/>
            <person name="Hori C."/>
            <person name="Igarashi K."/>
            <person name="Jurgens J.A."/>
            <person name="Kallen N."/>
            <person name="Kersten P."/>
            <person name="Kohler A."/>
            <person name="Kuees U."/>
            <person name="Kumar T.K.A."/>
            <person name="Kuo A."/>
            <person name="LaButti K."/>
            <person name="Larrondo L.F."/>
            <person name="Lindquist E."/>
            <person name="Ling A."/>
            <person name="Lombard V."/>
            <person name="Lucas S."/>
            <person name="Lundell T."/>
            <person name="Martin R."/>
            <person name="McLaughlin D.J."/>
            <person name="Morgenstern I."/>
            <person name="Morin E."/>
            <person name="Murat C."/>
            <person name="Nagy L.G."/>
            <person name="Nolan M."/>
            <person name="Ohm R.A."/>
            <person name="Patyshakuliyeva A."/>
            <person name="Rokas A."/>
            <person name="Ruiz-Duenas F.J."/>
            <person name="Sabat G."/>
            <person name="Salamov A."/>
            <person name="Samejima M."/>
            <person name="Schmutz J."/>
            <person name="Slot J.C."/>
            <person name="St John F."/>
            <person name="Stenlid J."/>
            <person name="Sun H."/>
            <person name="Sun S."/>
            <person name="Syed K."/>
            <person name="Tsang A."/>
            <person name="Wiebenga A."/>
            <person name="Young D."/>
            <person name="Pisabarro A."/>
            <person name="Eastwood D.C."/>
            <person name="Martin F."/>
            <person name="Cullen D."/>
            <person name="Grigoriev I.V."/>
            <person name="Hibbett D.S."/>
        </authorList>
    </citation>
    <scope>NUCLEOTIDE SEQUENCE [LARGE SCALE GENOMIC DNA]</scope>
    <source>
        <strain evidence="3">RWD-64-598 SS2</strain>
    </source>
</reference>
<dbReference type="GeneID" id="19206100"/>
<feature type="transmembrane region" description="Helical" evidence="1">
    <location>
        <begin position="184"/>
        <end position="200"/>
    </location>
</feature>
<feature type="transmembrane region" description="Helical" evidence="1">
    <location>
        <begin position="156"/>
        <end position="178"/>
    </location>
</feature>
<organism evidence="2 3">
    <name type="scientific">Coniophora puteana (strain RWD-64-598)</name>
    <name type="common">Brown rot fungus</name>
    <dbReference type="NCBI Taxonomy" id="741705"/>
    <lineage>
        <taxon>Eukaryota</taxon>
        <taxon>Fungi</taxon>
        <taxon>Dikarya</taxon>
        <taxon>Basidiomycota</taxon>
        <taxon>Agaricomycotina</taxon>
        <taxon>Agaricomycetes</taxon>
        <taxon>Agaricomycetidae</taxon>
        <taxon>Boletales</taxon>
        <taxon>Coniophorineae</taxon>
        <taxon>Coniophoraceae</taxon>
        <taxon>Coniophora</taxon>
    </lineage>
</organism>
<evidence type="ECO:0000313" key="3">
    <source>
        <dbReference type="Proteomes" id="UP000053558"/>
    </source>
</evidence>
<keyword evidence="1" id="KW-0812">Transmembrane</keyword>
<dbReference type="EMBL" id="JH711586">
    <property type="protein sequence ID" value="EIW76351.1"/>
    <property type="molecule type" value="Genomic_DNA"/>
</dbReference>
<keyword evidence="1" id="KW-1133">Transmembrane helix</keyword>
<accession>A0A5M3MCI2</accession>
<evidence type="ECO:0000313" key="2">
    <source>
        <dbReference type="EMBL" id="EIW76351.1"/>
    </source>
</evidence>
<comment type="caution">
    <text evidence="2">The sequence shown here is derived from an EMBL/GenBank/DDBJ whole genome shotgun (WGS) entry which is preliminary data.</text>
</comment>